<evidence type="ECO:0000313" key="1">
    <source>
        <dbReference type="EMBL" id="WPU64047.1"/>
    </source>
</evidence>
<dbReference type="Proteomes" id="UP001324634">
    <property type="component" value="Chromosome"/>
</dbReference>
<dbReference type="AlphaFoldDB" id="A0AAX4HL85"/>
<organism evidence="1 2">
    <name type="scientific">Peredibacter starrii</name>
    <dbReference type="NCBI Taxonomy" id="28202"/>
    <lineage>
        <taxon>Bacteria</taxon>
        <taxon>Pseudomonadati</taxon>
        <taxon>Bdellovibrionota</taxon>
        <taxon>Bacteriovoracia</taxon>
        <taxon>Bacteriovoracales</taxon>
        <taxon>Bacteriovoracaceae</taxon>
        <taxon>Peredibacter</taxon>
    </lineage>
</organism>
<dbReference type="RefSeq" id="WP_321392026.1">
    <property type="nucleotide sequence ID" value="NZ_CP139487.1"/>
</dbReference>
<keyword evidence="2" id="KW-1185">Reference proteome</keyword>
<proteinExistence type="predicted"/>
<protein>
    <submittedName>
        <fullName evidence="1">Uncharacterized protein</fullName>
    </submittedName>
</protein>
<accession>A0AAX4HL85</accession>
<name>A0AAX4HL85_9BACT</name>
<dbReference type="EMBL" id="CP139487">
    <property type="protein sequence ID" value="WPU64047.1"/>
    <property type="molecule type" value="Genomic_DNA"/>
</dbReference>
<sequence length="125" mass="14298">MDKKRLVKSLEPEDLKGFEEFIEGQPSDSNFLPKGVGGAKKEVAGFEHFTFLTNDSVRLTKLKFLLSEKLPFSSRFDQSGKLIQEQKDEIELLKKKMFEVCDKAGSPYRKSISDVFNSFFEPPKV</sequence>
<evidence type="ECO:0000313" key="2">
    <source>
        <dbReference type="Proteomes" id="UP001324634"/>
    </source>
</evidence>
<dbReference type="KEGG" id="psti:SOO65_15225"/>
<reference evidence="1 2" key="1">
    <citation type="submission" date="2023-11" db="EMBL/GenBank/DDBJ databases">
        <title>Peredibacter starrii A3.12.</title>
        <authorList>
            <person name="Mitchell R.J."/>
        </authorList>
    </citation>
    <scope>NUCLEOTIDE SEQUENCE [LARGE SCALE GENOMIC DNA]</scope>
    <source>
        <strain evidence="1 2">A3.12</strain>
    </source>
</reference>
<gene>
    <name evidence="1" type="ORF">SOO65_15225</name>
</gene>